<feature type="transmembrane region" description="Helical" evidence="9">
    <location>
        <begin position="195"/>
        <end position="225"/>
    </location>
</feature>
<dbReference type="EMBL" id="JARBDR010000921">
    <property type="protein sequence ID" value="KAJ8299591.1"/>
    <property type="molecule type" value="Genomic_DNA"/>
</dbReference>
<evidence type="ECO:0000256" key="9">
    <source>
        <dbReference type="SAM" id="Phobius"/>
    </source>
</evidence>
<gene>
    <name evidence="11" type="ORF">KUTeg_023651</name>
</gene>
<evidence type="ECO:0000256" key="3">
    <source>
        <dbReference type="ARBA" id="ARBA00022989"/>
    </source>
</evidence>
<protein>
    <recommendedName>
        <fullName evidence="10">G-protein coupled receptors family 1 profile domain-containing protein</fullName>
    </recommendedName>
</protein>
<dbReference type="PROSITE" id="PS00237">
    <property type="entry name" value="G_PROTEIN_RECEP_F1_1"/>
    <property type="match status" value="1"/>
</dbReference>
<dbReference type="InterPro" id="IPR000276">
    <property type="entry name" value="GPCR_Rhodpsn"/>
</dbReference>
<comment type="subcellular location">
    <subcellularLocation>
        <location evidence="1">Membrane</location>
        <topology evidence="1">Multi-pass membrane protein</topology>
    </subcellularLocation>
</comment>
<evidence type="ECO:0000259" key="10">
    <source>
        <dbReference type="PROSITE" id="PS50262"/>
    </source>
</evidence>
<sequence length="386" mass="44132">MASSDDSNSTDRIPAFLPAGLEEDRSKFQIAVEILFLLLIWVLGIIGNVLVCIVIQRSRRVQSTTNYFVASIALSDLILAFAGMPMVAGRVISDSWPFGDFMCRLVRFIHFFSPNVTMFILTAISIDRFYTIIYPLSFKITRGTAKRMIACCWVFASLFSCLCFYFYSEKTVRSENGSNKTICPTYALPSDWSGIAYTLALFLIQFFAPMIIMTVVYTRLFRYIWKTDKPMRRIQRTMNSVPRTKVKMVKMLMVLSVITVLLLAPMYIQQLWFCIVMPPFVSPTIFIFCLWIGFSSSLAKPVIYMWCNSNFRRGCKEVFCMSAMRCYRSNTYAITNASTFGRKNHIGVMETADNITIDSPSKTFNRSVHIDRSAWPVGQSTPTTYV</sequence>
<keyword evidence="12" id="KW-1185">Reference proteome</keyword>
<evidence type="ECO:0000256" key="7">
    <source>
        <dbReference type="ARBA" id="ARBA00023224"/>
    </source>
</evidence>
<comment type="similarity">
    <text evidence="8">Belongs to the G-protein coupled receptor 1 family.</text>
</comment>
<dbReference type="InterPro" id="IPR017452">
    <property type="entry name" value="GPCR_Rhodpsn_7TM"/>
</dbReference>
<comment type="caution">
    <text evidence="11">The sequence shown here is derived from an EMBL/GenBank/DDBJ whole genome shotgun (WGS) entry which is preliminary data.</text>
</comment>
<evidence type="ECO:0000256" key="2">
    <source>
        <dbReference type="ARBA" id="ARBA00022692"/>
    </source>
</evidence>
<keyword evidence="2 8" id="KW-0812">Transmembrane</keyword>
<keyword evidence="6 8" id="KW-0675">Receptor</keyword>
<organism evidence="11 12">
    <name type="scientific">Tegillarca granosa</name>
    <name type="common">Malaysian cockle</name>
    <name type="synonym">Anadara granosa</name>
    <dbReference type="NCBI Taxonomy" id="220873"/>
    <lineage>
        <taxon>Eukaryota</taxon>
        <taxon>Metazoa</taxon>
        <taxon>Spiralia</taxon>
        <taxon>Lophotrochozoa</taxon>
        <taxon>Mollusca</taxon>
        <taxon>Bivalvia</taxon>
        <taxon>Autobranchia</taxon>
        <taxon>Pteriomorphia</taxon>
        <taxon>Arcoida</taxon>
        <taxon>Arcoidea</taxon>
        <taxon>Arcidae</taxon>
        <taxon>Tegillarca</taxon>
    </lineage>
</organism>
<evidence type="ECO:0000313" key="11">
    <source>
        <dbReference type="EMBL" id="KAJ8299591.1"/>
    </source>
</evidence>
<evidence type="ECO:0000256" key="4">
    <source>
        <dbReference type="ARBA" id="ARBA00023040"/>
    </source>
</evidence>
<dbReference type="Pfam" id="PF00001">
    <property type="entry name" value="7tm_1"/>
    <property type="match status" value="1"/>
</dbReference>
<feature type="transmembrane region" description="Helical" evidence="9">
    <location>
        <begin position="280"/>
        <end position="303"/>
    </location>
</feature>
<evidence type="ECO:0000313" key="12">
    <source>
        <dbReference type="Proteomes" id="UP001217089"/>
    </source>
</evidence>
<feature type="transmembrane region" description="Helical" evidence="9">
    <location>
        <begin position="67"/>
        <end position="88"/>
    </location>
</feature>
<accession>A0ABQ9E758</accession>
<dbReference type="PROSITE" id="PS50262">
    <property type="entry name" value="G_PROTEIN_RECEP_F1_2"/>
    <property type="match status" value="1"/>
</dbReference>
<dbReference type="PRINTS" id="PR00237">
    <property type="entry name" value="GPCRRHODOPSN"/>
</dbReference>
<dbReference type="Gene3D" id="1.20.1070.10">
    <property type="entry name" value="Rhodopsin 7-helix transmembrane proteins"/>
    <property type="match status" value="1"/>
</dbReference>
<evidence type="ECO:0000256" key="6">
    <source>
        <dbReference type="ARBA" id="ARBA00023170"/>
    </source>
</evidence>
<dbReference type="PANTHER" id="PTHR45695">
    <property type="entry name" value="LEUCOKININ RECEPTOR-RELATED"/>
    <property type="match status" value="1"/>
</dbReference>
<keyword evidence="7 8" id="KW-0807">Transducer</keyword>
<dbReference type="SUPFAM" id="SSF81321">
    <property type="entry name" value="Family A G protein-coupled receptor-like"/>
    <property type="match status" value="1"/>
</dbReference>
<dbReference type="PANTHER" id="PTHR45695:SF22">
    <property type="entry name" value="G-PROTEIN COUPLED RECEPTORS FAMILY 1 PROFILE DOMAIN-CONTAINING PROTEIN"/>
    <property type="match status" value="1"/>
</dbReference>
<feature type="transmembrane region" description="Helical" evidence="9">
    <location>
        <begin position="34"/>
        <end position="55"/>
    </location>
</feature>
<keyword evidence="4 8" id="KW-0297">G-protein coupled receptor</keyword>
<feature type="domain" description="G-protein coupled receptors family 1 profile" evidence="10">
    <location>
        <begin position="47"/>
        <end position="304"/>
    </location>
</feature>
<name>A0ABQ9E758_TEGGR</name>
<proteinExistence type="inferred from homology"/>
<feature type="transmembrane region" description="Helical" evidence="9">
    <location>
        <begin position="108"/>
        <end position="126"/>
    </location>
</feature>
<reference evidence="11 12" key="1">
    <citation type="submission" date="2022-12" db="EMBL/GenBank/DDBJ databases">
        <title>Chromosome-level genome of Tegillarca granosa.</title>
        <authorList>
            <person name="Kim J."/>
        </authorList>
    </citation>
    <scope>NUCLEOTIDE SEQUENCE [LARGE SCALE GENOMIC DNA]</scope>
    <source>
        <strain evidence="11">Teg-2019</strain>
        <tissue evidence="11">Adductor muscle</tissue>
    </source>
</reference>
<dbReference type="Proteomes" id="UP001217089">
    <property type="component" value="Unassembled WGS sequence"/>
</dbReference>
<keyword evidence="3 9" id="KW-1133">Transmembrane helix</keyword>
<evidence type="ECO:0000256" key="1">
    <source>
        <dbReference type="ARBA" id="ARBA00004141"/>
    </source>
</evidence>
<feature type="transmembrane region" description="Helical" evidence="9">
    <location>
        <begin position="246"/>
        <end position="268"/>
    </location>
</feature>
<keyword evidence="5 9" id="KW-0472">Membrane</keyword>
<feature type="transmembrane region" description="Helical" evidence="9">
    <location>
        <begin position="147"/>
        <end position="167"/>
    </location>
</feature>
<evidence type="ECO:0000256" key="5">
    <source>
        <dbReference type="ARBA" id="ARBA00023136"/>
    </source>
</evidence>
<evidence type="ECO:0000256" key="8">
    <source>
        <dbReference type="RuleBase" id="RU000688"/>
    </source>
</evidence>
<dbReference type="SMART" id="SM01381">
    <property type="entry name" value="7TM_GPCR_Srsx"/>
    <property type="match status" value="1"/>
</dbReference>